<comment type="caution">
    <text evidence="9">The sequence shown here is derived from an EMBL/GenBank/DDBJ whole genome shotgun (WGS) entry which is preliminary data.</text>
</comment>
<dbReference type="PANTHER" id="PTHR30472">
    <property type="entry name" value="FERRIC ENTEROBACTIN TRANSPORT SYSTEM PERMEASE PROTEIN"/>
    <property type="match status" value="1"/>
</dbReference>
<dbReference type="InterPro" id="IPR000522">
    <property type="entry name" value="ABC_transptr_permease_BtuC"/>
</dbReference>
<evidence type="ECO:0000256" key="8">
    <source>
        <dbReference type="SAM" id="Phobius"/>
    </source>
</evidence>
<sequence>MSASTSTRPPARRRRLLRVGPLAVPVDRRGTAVGAALAGCLVAVGLLTMATGDLPVAPADVLRTVFGRGEPVHEFVVMRMRLPRLLTGLEVGAALGLSGAIFQSLTRNPLGSPDVIGFTYGSVTGALVAILLLGTTAAGVLAGASIAGGLLTAVLVYLLSHRRGTNGFRLVLVGLGVSAVLMALNDYLMTRASLEEASAATVWMVGSLNARGWEHVVPVAVALAVLVPCALLLSRPLALLRMGDDTATSLGVPVHRTRLALLVVGTALAAVATASAGPIRFVALAAPQLARRLTGAPGPGPVTSALTGAVLVVCADWVAQRALAPTSLPVGVATAALGGVYLLWLLVRERREGRI</sequence>
<keyword evidence="7 8" id="KW-0472">Membrane</keyword>
<feature type="transmembrane region" description="Helical" evidence="8">
    <location>
        <begin position="259"/>
        <end position="283"/>
    </location>
</feature>
<dbReference type="RefSeq" id="WP_179815802.1">
    <property type="nucleotide sequence ID" value="NZ_JACBZD010000001.1"/>
</dbReference>
<dbReference type="PANTHER" id="PTHR30472:SF24">
    <property type="entry name" value="FERRIC ENTEROBACTIN TRANSPORT SYSTEM PERMEASE PROTEIN FEPG"/>
    <property type="match status" value="1"/>
</dbReference>
<organism evidence="9 10">
    <name type="scientific">Allostreptomyces psammosilenae</name>
    <dbReference type="NCBI Taxonomy" id="1892865"/>
    <lineage>
        <taxon>Bacteria</taxon>
        <taxon>Bacillati</taxon>
        <taxon>Actinomycetota</taxon>
        <taxon>Actinomycetes</taxon>
        <taxon>Kitasatosporales</taxon>
        <taxon>Streptomycetaceae</taxon>
        <taxon>Allostreptomyces</taxon>
    </lineage>
</organism>
<comment type="subcellular location">
    <subcellularLocation>
        <location evidence="1">Cell membrane</location>
        <topology evidence="1">Multi-pass membrane protein</topology>
    </subcellularLocation>
</comment>
<accession>A0A853A1Q4</accession>
<feature type="transmembrane region" description="Helical" evidence="8">
    <location>
        <begin position="328"/>
        <end position="347"/>
    </location>
</feature>
<dbReference type="GO" id="GO:0022857">
    <property type="term" value="F:transmembrane transporter activity"/>
    <property type="evidence" value="ECO:0007669"/>
    <property type="project" value="InterPro"/>
</dbReference>
<keyword evidence="10" id="KW-1185">Reference proteome</keyword>
<dbReference type="GO" id="GO:0033214">
    <property type="term" value="P:siderophore-iron import into cell"/>
    <property type="evidence" value="ECO:0007669"/>
    <property type="project" value="TreeGrafter"/>
</dbReference>
<proteinExistence type="inferred from homology"/>
<dbReference type="CDD" id="cd06550">
    <property type="entry name" value="TM_ABC_iron-siderophores_like"/>
    <property type="match status" value="1"/>
</dbReference>
<comment type="similarity">
    <text evidence="2">Belongs to the binding-protein-dependent transport system permease family. FecCD subfamily.</text>
</comment>
<dbReference type="FunFam" id="1.10.3470.10:FF:000001">
    <property type="entry name" value="Vitamin B12 ABC transporter permease BtuC"/>
    <property type="match status" value="1"/>
</dbReference>
<protein>
    <submittedName>
        <fullName evidence="9">Iron complex transport system permease protein</fullName>
    </submittedName>
</protein>
<dbReference type="Proteomes" id="UP000567795">
    <property type="component" value="Unassembled WGS sequence"/>
</dbReference>
<evidence type="ECO:0000256" key="5">
    <source>
        <dbReference type="ARBA" id="ARBA00022692"/>
    </source>
</evidence>
<gene>
    <name evidence="9" type="ORF">FHU37_004323</name>
</gene>
<evidence type="ECO:0000256" key="6">
    <source>
        <dbReference type="ARBA" id="ARBA00022989"/>
    </source>
</evidence>
<keyword evidence="4" id="KW-1003">Cell membrane</keyword>
<evidence type="ECO:0000313" key="9">
    <source>
        <dbReference type="EMBL" id="NYI07380.1"/>
    </source>
</evidence>
<name>A0A853A1Q4_9ACTN</name>
<dbReference type="Gene3D" id="1.10.3470.10">
    <property type="entry name" value="ABC transporter involved in vitamin B12 uptake, BtuC"/>
    <property type="match status" value="1"/>
</dbReference>
<keyword evidence="5 8" id="KW-0812">Transmembrane</keyword>
<feature type="transmembrane region" description="Helical" evidence="8">
    <location>
        <begin position="216"/>
        <end position="238"/>
    </location>
</feature>
<keyword evidence="3" id="KW-0813">Transport</keyword>
<evidence type="ECO:0000256" key="4">
    <source>
        <dbReference type="ARBA" id="ARBA00022475"/>
    </source>
</evidence>
<reference evidence="9 10" key="1">
    <citation type="submission" date="2020-07" db="EMBL/GenBank/DDBJ databases">
        <title>Sequencing the genomes of 1000 actinobacteria strains.</title>
        <authorList>
            <person name="Klenk H.-P."/>
        </authorList>
    </citation>
    <scope>NUCLEOTIDE SEQUENCE [LARGE SCALE GENOMIC DNA]</scope>
    <source>
        <strain evidence="9 10">DSM 42178</strain>
    </source>
</reference>
<dbReference type="SUPFAM" id="SSF81345">
    <property type="entry name" value="ABC transporter involved in vitamin B12 uptake, BtuC"/>
    <property type="match status" value="1"/>
</dbReference>
<feature type="transmembrane region" description="Helical" evidence="8">
    <location>
        <begin position="85"/>
        <end position="105"/>
    </location>
</feature>
<evidence type="ECO:0000256" key="3">
    <source>
        <dbReference type="ARBA" id="ARBA00022448"/>
    </source>
</evidence>
<evidence type="ECO:0000256" key="2">
    <source>
        <dbReference type="ARBA" id="ARBA00007935"/>
    </source>
</evidence>
<dbReference type="GO" id="GO:0005886">
    <property type="term" value="C:plasma membrane"/>
    <property type="evidence" value="ECO:0007669"/>
    <property type="project" value="UniProtKB-SubCell"/>
</dbReference>
<feature type="transmembrane region" description="Helical" evidence="8">
    <location>
        <begin position="125"/>
        <end position="158"/>
    </location>
</feature>
<dbReference type="AlphaFoldDB" id="A0A853A1Q4"/>
<feature type="transmembrane region" description="Helical" evidence="8">
    <location>
        <begin position="170"/>
        <end position="188"/>
    </location>
</feature>
<dbReference type="EMBL" id="JACBZD010000001">
    <property type="protein sequence ID" value="NYI07380.1"/>
    <property type="molecule type" value="Genomic_DNA"/>
</dbReference>
<evidence type="ECO:0000313" key="10">
    <source>
        <dbReference type="Proteomes" id="UP000567795"/>
    </source>
</evidence>
<keyword evidence="6 8" id="KW-1133">Transmembrane helix</keyword>
<evidence type="ECO:0000256" key="1">
    <source>
        <dbReference type="ARBA" id="ARBA00004651"/>
    </source>
</evidence>
<evidence type="ECO:0000256" key="7">
    <source>
        <dbReference type="ARBA" id="ARBA00023136"/>
    </source>
</evidence>
<dbReference type="Pfam" id="PF01032">
    <property type="entry name" value="FecCD"/>
    <property type="match status" value="1"/>
</dbReference>
<dbReference type="InterPro" id="IPR037294">
    <property type="entry name" value="ABC_BtuC-like"/>
</dbReference>